<keyword evidence="17" id="KW-1185">Reference proteome</keyword>
<evidence type="ECO:0000256" key="10">
    <source>
        <dbReference type="ARBA" id="ARBA00022840"/>
    </source>
</evidence>
<protein>
    <recommendedName>
        <fullName evidence="14">Casein kinase II subunit alpha</fullName>
        <ecNumber evidence="3">2.7.11.1</ecNumber>
    </recommendedName>
</protein>
<dbReference type="FunFam" id="3.30.200.20:FF:000088">
    <property type="entry name" value="Casein kinase II subunit alpha"/>
    <property type="match status" value="1"/>
</dbReference>
<evidence type="ECO:0000256" key="15">
    <source>
        <dbReference type="PROSITE-ProRule" id="PRU10141"/>
    </source>
</evidence>
<evidence type="ECO:0000313" key="17">
    <source>
        <dbReference type="Proteomes" id="UP000046395"/>
    </source>
</evidence>
<dbReference type="CDD" id="cd14132">
    <property type="entry name" value="STKc_CK2_alpha"/>
    <property type="match status" value="1"/>
</dbReference>
<dbReference type="Proteomes" id="UP000046395">
    <property type="component" value="Unassembled WGS sequence"/>
</dbReference>
<dbReference type="GO" id="GO:0009395">
    <property type="term" value="P:phospholipid catabolic process"/>
    <property type="evidence" value="ECO:0007669"/>
    <property type="project" value="TreeGrafter"/>
</dbReference>
<evidence type="ECO:0000256" key="8">
    <source>
        <dbReference type="ARBA" id="ARBA00022777"/>
    </source>
</evidence>
<dbReference type="SMART" id="SM00220">
    <property type="entry name" value="S_TKc"/>
    <property type="match status" value="1"/>
</dbReference>
<reference evidence="18" key="1">
    <citation type="submission" date="2019-12" db="UniProtKB">
        <authorList>
            <consortium name="WormBaseParasite"/>
        </authorList>
    </citation>
    <scope>IDENTIFICATION</scope>
</reference>
<dbReference type="GO" id="GO:0005524">
    <property type="term" value="F:ATP binding"/>
    <property type="evidence" value="ECO:0007669"/>
    <property type="project" value="UniProtKB-UniRule"/>
</dbReference>
<dbReference type="AlphaFoldDB" id="A0A5S6QFS7"/>
<dbReference type="PROSITE" id="PS00107">
    <property type="entry name" value="PROTEIN_KINASE_ATP"/>
    <property type="match status" value="1"/>
</dbReference>
<dbReference type="WBParaSite" id="TMUE_2000006241.1">
    <property type="protein sequence ID" value="TMUE_2000006241.1"/>
    <property type="gene ID" value="WBGene00292609"/>
</dbReference>
<keyword evidence="4" id="KW-0723">Serine/threonine-protein kinase</keyword>
<evidence type="ECO:0000256" key="3">
    <source>
        <dbReference type="ARBA" id="ARBA00012513"/>
    </source>
</evidence>
<dbReference type="InterPro" id="IPR045216">
    <property type="entry name" value="CK2_alpha"/>
</dbReference>
<dbReference type="GO" id="GO:0004620">
    <property type="term" value="F:phospholipase activity"/>
    <property type="evidence" value="ECO:0007669"/>
    <property type="project" value="InterPro"/>
</dbReference>
<evidence type="ECO:0000256" key="1">
    <source>
        <dbReference type="ARBA" id="ARBA00007835"/>
    </source>
</evidence>
<dbReference type="PROSITE" id="PS00108">
    <property type="entry name" value="PROTEIN_KINASE_ST"/>
    <property type="match status" value="1"/>
</dbReference>
<evidence type="ECO:0000256" key="4">
    <source>
        <dbReference type="ARBA" id="ARBA00022527"/>
    </source>
</evidence>
<sequence>MTGFAGGNQRAMMNARLIRKLWWAFLEIETNETLDNRYQAYVAGLLEGNLTHSLITKHWKNTYAAYCYNASQYCDDLLEFLKSNMNWIRSQVYEHNEKPYWNLVGSMLVQLAGLEDGYFNTIGTPHMDFSPFGLLLLQMGGDLMDLEHKFKRPKHLHSLRFGCSAFILPLFENRDKLYKLPFLSSEEGGLVPGFSISMSSYPGVLLSIDDYYITSAALAVTETTIGNDNETSYQYITERTIPSWIRVMVANRLSKTAEQWTEHFSHFSSGTYTNQWMIIDYKMVPTDLMHFDYRNVFYVLEEIPGFIMVDDLTSKLYEQGYWASYNIPYFRAIFNASNQLENVAKFGDWFTYEKNPRALIFKRNWKTVTDMRSLMRLMRYNNFKVDPLSGCNCTPPYSAENAISARNDLNDPNGEYPFPALGHRPHGGTDMKATNIDLVKSLRFVAICGPTYDNLPPFKWSTSYWDKKLSHYGHPDAFTFGPIAPLLVGSSEMVLPSKARTYEDAVYVRGMAYWSYVSHVIEYGNIDNYCLIRPLGSGRYGKVFEGIDLRNNERVAIKVLKPLDIMKVKREVKILENLQGKGNVIQLKDIVPNPVTRTPALITEYVNCTDFSTIYLNLTDYQIRYYIREVLKALDYCHSHGIMHRDVKPHNIVVDPAMGKLRLIDWGLAEFYHPGQQYSLHVASRHFKGPELLVGYGYYDYSLDIWSMACMFASMIFHVEPFFDGRDDSDQLFHIAYVLGSDDLIQWIREYKIEFEPTFPVDCICGPRKVWDDFVDSENFDTANKNALDFLDQILLFNHQKRMTAAEALEHQYIKALCDWGLKSLEFIENDCTNVVDKAQTQSCPD</sequence>
<organism evidence="17 18">
    <name type="scientific">Trichuris muris</name>
    <name type="common">Mouse whipworm</name>
    <dbReference type="NCBI Taxonomy" id="70415"/>
    <lineage>
        <taxon>Eukaryota</taxon>
        <taxon>Metazoa</taxon>
        <taxon>Ecdysozoa</taxon>
        <taxon>Nematoda</taxon>
        <taxon>Enoplea</taxon>
        <taxon>Dorylaimia</taxon>
        <taxon>Trichinellida</taxon>
        <taxon>Trichuridae</taxon>
        <taxon>Trichuris</taxon>
    </lineage>
</organism>
<evidence type="ECO:0000256" key="5">
    <source>
        <dbReference type="ARBA" id="ARBA00022679"/>
    </source>
</evidence>
<keyword evidence="7 15" id="KW-0547">Nucleotide-binding</keyword>
<dbReference type="PANTHER" id="PTHR12370:SF3">
    <property type="entry name" value="PHOSPHOLIPASE B-LIKE 2-RELATED"/>
    <property type="match status" value="1"/>
</dbReference>
<feature type="domain" description="Protein kinase" evidence="16">
    <location>
        <begin position="529"/>
        <end position="814"/>
    </location>
</feature>
<dbReference type="Gene3D" id="3.60.60.30">
    <property type="match status" value="1"/>
</dbReference>
<keyword evidence="10 15" id="KW-0067">ATP-binding</keyword>
<keyword evidence="5" id="KW-0808">Transferase</keyword>
<dbReference type="Gene3D" id="3.30.200.20">
    <property type="entry name" value="Phosphorylase Kinase, domain 1"/>
    <property type="match status" value="1"/>
</dbReference>
<evidence type="ECO:0000259" key="16">
    <source>
        <dbReference type="PROSITE" id="PS50011"/>
    </source>
</evidence>
<keyword evidence="13" id="KW-0325">Glycoprotein</keyword>
<dbReference type="GO" id="GO:0004674">
    <property type="term" value="F:protein serine/threonine kinase activity"/>
    <property type="evidence" value="ECO:0007669"/>
    <property type="project" value="UniProtKB-KW"/>
</dbReference>
<evidence type="ECO:0000256" key="14">
    <source>
        <dbReference type="ARBA" id="ARBA00071078"/>
    </source>
</evidence>
<proteinExistence type="inferred from homology"/>
<feature type="binding site" evidence="15">
    <location>
        <position position="558"/>
    </location>
    <ligand>
        <name>ATP</name>
        <dbReference type="ChEBI" id="CHEBI:30616"/>
    </ligand>
</feature>
<dbReference type="FunFam" id="1.10.510.10:FF:000059">
    <property type="entry name" value="Casein kinase II subunit alpha"/>
    <property type="match status" value="1"/>
</dbReference>
<comment type="subunit">
    <text evidence="2">Tetramer of two alpha and two beta chains.</text>
</comment>
<dbReference type="InterPro" id="IPR007000">
    <property type="entry name" value="PLipase_B-like"/>
</dbReference>
<comment type="similarity">
    <text evidence="1">Belongs to the phospholipase B-like family.</text>
</comment>
<dbReference type="InterPro" id="IPR011009">
    <property type="entry name" value="Kinase-like_dom_sf"/>
</dbReference>
<dbReference type="SUPFAM" id="SSF56112">
    <property type="entry name" value="Protein kinase-like (PK-like)"/>
    <property type="match status" value="1"/>
</dbReference>
<dbReference type="Pfam" id="PF00069">
    <property type="entry name" value="Pkinase"/>
    <property type="match status" value="1"/>
</dbReference>
<dbReference type="Gene3D" id="1.10.510.10">
    <property type="entry name" value="Transferase(Phosphotransferase) domain 1"/>
    <property type="match status" value="1"/>
</dbReference>
<keyword evidence="9" id="KW-0378">Hydrolase</keyword>
<evidence type="ECO:0000256" key="2">
    <source>
        <dbReference type="ARBA" id="ARBA00011270"/>
    </source>
</evidence>
<evidence type="ECO:0000256" key="13">
    <source>
        <dbReference type="ARBA" id="ARBA00023180"/>
    </source>
</evidence>
<dbReference type="GO" id="GO:0005576">
    <property type="term" value="C:extracellular region"/>
    <property type="evidence" value="ECO:0007669"/>
    <property type="project" value="TreeGrafter"/>
</dbReference>
<name>A0A5S6QFS7_TRIMR</name>
<dbReference type="InterPro" id="IPR000719">
    <property type="entry name" value="Prot_kinase_dom"/>
</dbReference>
<dbReference type="PROSITE" id="PS50011">
    <property type="entry name" value="PROTEIN_KINASE_DOM"/>
    <property type="match status" value="1"/>
</dbReference>
<evidence type="ECO:0000313" key="18">
    <source>
        <dbReference type="WBParaSite" id="TMUE_2000006241.1"/>
    </source>
</evidence>
<dbReference type="STRING" id="70415.A0A5S6QFS7"/>
<keyword evidence="11" id="KW-0442">Lipid degradation</keyword>
<evidence type="ECO:0000256" key="11">
    <source>
        <dbReference type="ARBA" id="ARBA00022963"/>
    </source>
</evidence>
<keyword evidence="6" id="KW-0732">Signal</keyword>
<dbReference type="Pfam" id="PF04916">
    <property type="entry name" value="Phospholip_B"/>
    <property type="match status" value="2"/>
</dbReference>
<dbReference type="PANTHER" id="PTHR12370">
    <property type="entry name" value="PHOSPHOLIPASE B-RELATED"/>
    <property type="match status" value="1"/>
</dbReference>
<dbReference type="EC" id="2.7.11.1" evidence="3"/>
<dbReference type="InterPro" id="IPR017441">
    <property type="entry name" value="Protein_kinase_ATP_BS"/>
</dbReference>
<evidence type="ECO:0000256" key="7">
    <source>
        <dbReference type="ARBA" id="ARBA00022741"/>
    </source>
</evidence>
<accession>A0A5S6QFS7</accession>
<keyword evidence="12" id="KW-0443">Lipid metabolism</keyword>
<evidence type="ECO:0000256" key="6">
    <source>
        <dbReference type="ARBA" id="ARBA00022729"/>
    </source>
</evidence>
<evidence type="ECO:0000256" key="9">
    <source>
        <dbReference type="ARBA" id="ARBA00022801"/>
    </source>
</evidence>
<dbReference type="InterPro" id="IPR008271">
    <property type="entry name" value="Ser/Thr_kinase_AS"/>
</dbReference>
<keyword evidence="8" id="KW-0418">Kinase</keyword>
<evidence type="ECO:0000256" key="12">
    <source>
        <dbReference type="ARBA" id="ARBA00023098"/>
    </source>
</evidence>